<dbReference type="AlphaFoldDB" id="A0AAN6WVP6"/>
<feature type="compositionally biased region" description="Acidic residues" evidence="2">
    <location>
        <begin position="302"/>
        <end position="329"/>
    </location>
</feature>
<dbReference type="Pfam" id="PF13758">
    <property type="entry name" value="Prefoldin_3"/>
    <property type="match status" value="1"/>
</dbReference>
<accession>A0AAN6WVP6</accession>
<evidence type="ECO:0000256" key="1">
    <source>
        <dbReference type="SAM" id="Coils"/>
    </source>
</evidence>
<proteinExistence type="predicted"/>
<keyword evidence="5" id="KW-1185">Reference proteome</keyword>
<gene>
    <name evidence="4" type="ORF">QBC35DRAFT_192576</name>
</gene>
<feature type="region of interest" description="Disordered" evidence="2">
    <location>
        <begin position="459"/>
        <end position="518"/>
    </location>
</feature>
<feature type="region of interest" description="Disordered" evidence="2">
    <location>
        <begin position="302"/>
        <end position="335"/>
    </location>
</feature>
<name>A0AAN6WVP6_9PEZI</name>
<feature type="region of interest" description="Disordered" evidence="2">
    <location>
        <begin position="568"/>
        <end position="587"/>
    </location>
</feature>
<reference evidence="4" key="1">
    <citation type="journal article" date="2023" name="Mol. Phylogenet. Evol.">
        <title>Genome-scale phylogeny and comparative genomics of the fungal order Sordariales.</title>
        <authorList>
            <person name="Hensen N."/>
            <person name="Bonometti L."/>
            <person name="Westerberg I."/>
            <person name="Brannstrom I.O."/>
            <person name="Guillou S."/>
            <person name="Cros-Aarteil S."/>
            <person name="Calhoun S."/>
            <person name="Haridas S."/>
            <person name="Kuo A."/>
            <person name="Mondo S."/>
            <person name="Pangilinan J."/>
            <person name="Riley R."/>
            <person name="LaButti K."/>
            <person name="Andreopoulos B."/>
            <person name="Lipzen A."/>
            <person name="Chen C."/>
            <person name="Yan M."/>
            <person name="Daum C."/>
            <person name="Ng V."/>
            <person name="Clum A."/>
            <person name="Steindorff A."/>
            <person name="Ohm R.A."/>
            <person name="Martin F."/>
            <person name="Silar P."/>
            <person name="Natvig D.O."/>
            <person name="Lalanne C."/>
            <person name="Gautier V."/>
            <person name="Ament-Velasquez S.L."/>
            <person name="Kruys A."/>
            <person name="Hutchinson M.I."/>
            <person name="Powell A.J."/>
            <person name="Barry K."/>
            <person name="Miller A.N."/>
            <person name="Grigoriev I.V."/>
            <person name="Debuchy R."/>
            <person name="Gladieux P."/>
            <person name="Hiltunen Thoren M."/>
            <person name="Johannesson H."/>
        </authorList>
    </citation>
    <scope>NUCLEOTIDE SEQUENCE</scope>
    <source>
        <strain evidence="4">PSN309</strain>
    </source>
</reference>
<dbReference type="GO" id="GO:0019212">
    <property type="term" value="F:phosphatase inhibitor activity"/>
    <property type="evidence" value="ECO:0007669"/>
    <property type="project" value="TreeGrafter"/>
</dbReference>
<keyword evidence="1" id="KW-0175">Coiled coil</keyword>
<reference evidence="4" key="2">
    <citation type="submission" date="2023-05" db="EMBL/GenBank/DDBJ databases">
        <authorList>
            <consortium name="Lawrence Berkeley National Laboratory"/>
            <person name="Steindorff A."/>
            <person name="Hensen N."/>
            <person name="Bonometti L."/>
            <person name="Westerberg I."/>
            <person name="Brannstrom I.O."/>
            <person name="Guillou S."/>
            <person name="Cros-Aarteil S."/>
            <person name="Calhoun S."/>
            <person name="Haridas S."/>
            <person name="Kuo A."/>
            <person name="Mondo S."/>
            <person name="Pangilinan J."/>
            <person name="Riley R."/>
            <person name="Labutti K."/>
            <person name="Andreopoulos B."/>
            <person name="Lipzen A."/>
            <person name="Chen C."/>
            <person name="Yanf M."/>
            <person name="Daum C."/>
            <person name="Ng V."/>
            <person name="Clum A."/>
            <person name="Ohm R."/>
            <person name="Martin F."/>
            <person name="Silar P."/>
            <person name="Natvig D."/>
            <person name="Lalanne C."/>
            <person name="Gautier V."/>
            <person name="Ament-Velasquez S.L."/>
            <person name="Kruys A."/>
            <person name="Hutchinson M.I."/>
            <person name="Powell A.J."/>
            <person name="Barry K."/>
            <person name="Miller A.N."/>
            <person name="Grigoriev I.V."/>
            <person name="Debuchy R."/>
            <person name="Gladieux P."/>
            <person name="Thoren M.H."/>
            <person name="Johannesson H."/>
        </authorList>
    </citation>
    <scope>NUCLEOTIDE SEQUENCE</scope>
    <source>
        <strain evidence="4">PSN309</strain>
    </source>
</reference>
<evidence type="ECO:0000313" key="4">
    <source>
        <dbReference type="EMBL" id="KAK4188518.1"/>
    </source>
</evidence>
<evidence type="ECO:0000313" key="5">
    <source>
        <dbReference type="Proteomes" id="UP001302126"/>
    </source>
</evidence>
<protein>
    <submittedName>
        <fullName evidence="4">Prefoldin subunit-domain-containing protein</fullName>
    </submittedName>
</protein>
<feature type="region of interest" description="Disordered" evidence="2">
    <location>
        <begin position="388"/>
        <end position="444"/>
    </location>
</feature>
<dbReference type="EMBL" id="MU864387">
    <property type="protein sequence ID" value="KAK4188518.1"/>
    <property type="molecule type" value="Genomic_DNA"/>
</dbReference>
<feature type="region of interest" description="Disordered" evidence="2">
    <location>
        <begin position="257"/>
        <end position="279"/>
    </location>
</feature>
<feature type="compositionally biased region" description="Basic and acidic residues" evidence="2">
    <location>
        <begin position="232"/>
        <end position="243"/>
    </location>
</feature>
<feature type="compositionally biased region" description="Low complexity" evidence="2">
    <location>
        <begin position="420"/>
        <end position="429"/>
    </location>
</feature>
<evidence type="ECO:0000256" key="2">
    <source>
        <dbReference type="SAM" id="MobiDB-lite"/>
    </source>
</evidence>
<dbReference type="InterPro" id="IPR039553">
    <property type="entry name" value="Prefoldin-like"/>
</dbReference>
<sequence length="605" mass="67083">MAQPKDHLSDLDRHVQLLESKVNQLRSALDHWQKWYIDYSALKEEVEQLPTDPPPTEDLRRIRRDFDGTYLTRKEINEIMGKNDLRDTEKIISLLSHRIDYVEQNMNTLQKQLESEENRLAAASVIAHPDAPNDEESGLPITDIVEELDDDDNVVNYRLQSGGDVSSKLLEAFKKAGIEEAVPEKEASSSTSVKEDKPTGKPTPTAVARKTAPESALSRVSPKPKKVVSFTDDTKSAELESERAAAAQKLEEIMKTAKDQEKMDLSDAVYPDNETEEERQLRREMLEYSMSEIGPVVAELQLEEGDFDDEDDWDIDEDEMEDEDDDEDDLGRSQHSVLNADYIKRMQELEKKLGVKSAFAVDRPETKQKADQGVGVISVVKEMPVLEKPASSTPAPAPAPVPVPVKTTKAPKEKKSVSFAPTLDIAPDTAAPPPPAFKAKTPKVDPVSDIVEKVEAVNFDDEEEEEVAPKRVSLFKKERSAASRGPKSPGNGLPPGPNQLPSNLFGSDVTQPAEPTPPVDQTVALEVVERATPAVVAEPDDMDDNALYEAAAIEYARLRNQMIEKQGGFLETRPKENGEVPLDEELGGPKRVSKFKAARLAKLQQ</sequence>
<dbReference type="InterPro" id="IPR052255">
    <property type="entry name" value="RNA_pol_II_subunit5-mediator"/>
</dbReference>
<dbReference type="Pfam" id="PF12927">
    <property type="entry name" value="DUF3835"/>
    <property type="match status" value="1"/>
</dbReference>
<evidence type="ECO:0000259" key="3">
    <source>
        <dbReference type="Pfam" id="PF12927"/>
    </source>
</evidence>
<dbReference type="GO" id="GO:0000122">
    <property type="term" value="P:negative regulation of transcription by RNA polymerase II"/>
    <property type="evidence" value="ECO:0007669"/>
    <property type="project" value="TreeGrafter"/>
</dbReference>
<dbReference type="GO" id="GO:0003682">
    <property type="term" value="F:chromatin binding"/>
    <property type="evidence" value="ECO:0007669"/>
    <property type="project" value="TreeGrafter"/>
</dbReference>
<dbReference type="PANTHER" id="PTHR15111">
    <property type="entry name" value="RNA POLYMERASE II SUBUNIT 5-MEDIATING PROTEIN NNX3"/>
    <property type="match status" value="1"/>
</dbReference>
<comment type="caution">
    <text evidence="4">The sequence shown here is derived from an EMBL/GenBank/DDBJ whole genome shotgun (WGS) entry which is preliminary data.</text>
</comment>
<feature type="compositionally biased region" description="Basic and acidic residues" evidence="2">
    <location>
        <begin position="180"/>
        <end position="199"/>
    </location>
</feature>
<organism evidence="4 5">
    <name type="scientific">Podospora australis</name>
    <dbReference type="NCBI Taxonomy" id="1536484"/>
    <lineage>
        <taxon>Eukaryota</taxon>
        <taxon>Fungi</taxon>
        <taxon>Dikarya</taxon>
        <taxon>Ascomycota</taxon>
        <taxon>Pezizomycotina</taxon>
        <taxon>Sordariomycetes</taxon>
        <taxon>Sordariomycetidae</taxon>
        <taxon>Sordariales</taxon>
        <taxon>Podosporaceae</taxon>
        <taxon>Podospora</taxon>
    </lineage>
</organism>
<dbReference type="PANTHER" id="PTHR15111:SF0">
    <property type="entry name" value="UNCONVENTIONAL PREFOLDIN RPB5 INTERACTOR 1"/>
    <property type="match status" value="1"/>
</dbReference>
<dbReference type="InterPro" id="IPR024325">
    <property type="entry name" value="DUF3835"/>
</dbReference>
<feature type="region of interest" description="Disordered" evidence="2">
    <location>
        <begin position="180"/>
        <end position="243"/>
    </location>
</feature>
<feature type="coiled-coil region" evidence="1">
    <location>
        <begin position="99"/>
        <end position="126"/>
    </location>
</feature>
<feature type="domain" description="DUF3835" evidence="3">
    <location>
        <begin position="524"/>
        <end position="600"/>
    </location>
</feature>
<dbReference type="GO" id="GO:0003714">
    <property type="term" value="F:transcription corepressor activity"/>
    <property type="evidence" value="ECO:0007669"/>
    <property type="project" value="TreeGrafter"/>
</dbReference>
<dbReference type="Proteomes" id="UP001302126">
    <property type="component" value="Unassembled WGS sequence"/>
</dbReference>